<sequence length="144" mass="14502">MWVTAAAAVTNATGCRIGQESGLGPSPGPGPIPRRIRALAQGVDPAEFARVVSVVLALAVPVLLVLLVLAVLSARVGVGSAVVTAALPPHAVSPGMRGRVPLQCLYFAAAYVPRGGSRGSPQDSPPRLSPDSKDAVPASPVARS</sequence>
<protein>
    <submittedName>
        <fullName evidence="3">Uncharacterized protein</fullName>
    </submittedName>
</protein>
<comment type="caution">
    <text evidence="3">The sequence shown here is derived from an EMBL/GenBank/DDBJ whole genome shotgun (WGS) entry which is preliminary data.</text>
</comment>
<keyword evidence="2" id="KW-1133">Transmembrane helix</keyword>
<keyword evidence="2" id="KW-0472">Membrane</keyword>
<evidence type="ECO:0000256" key="2">
    <source>
        <dbReference type="SAM" id="Phobius"/>
    </source>
</evidence>
<proteinExistence type="predicted"/>
<keyword evidence="4" id="KW-1185">Reference proteome</keyword>
<dbReference type="Proteomes" id="UP001050808">
    <property type="component" value="Unassembled WGS sequence"/>
</dbReference>
<feature type="region of interest" description="Disordered" evidence="1">
    <location>
        <begin position="115"/>
        <end position="144"/>
    </location>
</feature>
<dbReference type="EMBL" id="BNDY01000006">
    <property type="protein sequence ID" value="GHI38411.1"/>
    <property type="molecule type" value="Genomic_DNA"/>
</dbReference>
<evidence type="ECO:0000313" key="4">
    <source>
        <dbReference type="Proteomes" id="UP001050808"/>
    </source>
</evidence>
<evidence type="ECO:0000313" key="3">
    <source>
        <dbReference type="EMBL" id="GHI38411.1"/>
    </source>
</evidence>
<organism evidence="3 4">
    <name type="scientific">Streptomyces violascens</name>
    <dbReference type="NCBI Taxonomy" id="67381"/>
    <lineage>
        <taxon>Bacteria</taxon>
        <taxon>Bacillati</taxon>
        <taxon>Actinomycetota</taxon>
        <taxon>Actinomycetes</taxon>
        <taxon>Kitasatosporales</taxon>
        <taxon>Streptomycetaceae</taxon>
        <taxon>Streptomyces</taxon>
    </lineage>
</organism>
<name>A0ABQ3QMB6_9ACTN</name>
<gene>
    <name evidence="3" type="ORF">Sviol_28190</name>
</gene>
<evidence type="ECO:0000256" key="1">
    <source>
        <dbReference type="SAM" id="MobiDB-lite"/>
    </source>
</evidence>
<accession>A0ABQ3QMB6</accession>
<feature type="transmembrane region" description="Helical" evidence="2">
    <location>
        <begin position="51"/>
        <end position="72"/>
    </location>
</feature>
<reference evidence="3" key="1">
    <citation type="submission" date="2024-05" db="EMBL/GenBank/DDBJ databases">
        <title>Whole genome shotgun sequence of Streptomyces violascens NBRC 12920.</title>
        <authorList>
            <person name="Komaki H."/>
            <person name="Tamura T."/>
        </authorList>
    </citation>
    <scope>NUCLEOTIDE SEQUENCE</scope>
    <source>
        <strain evidence="3">NBRC 12920</strain>
    </source>
</reference>
<keyword evidence="2" id="KW-0812">Transmembrane</keyword>